<reference evidence="2" key="1">
    <citation type="journal article" date="2015" name="Nature">
        <title>Complex archaea that bridge the gap between prokaryotes and eukaryotes.</title>
        <authorList>
            <person name="Spang A."/>
            <person name="Saw J.H."/>
            <person name="Jorgensen S.L."/>
            <person name="Zaremba-Niedzwiedzka K."/>
            <person name="Martijn J."/>
            <person name="Lind A.E."/>
            <person name="van Eijk R."/>
            <person name="Schleper C."/>
            <person name="Guy L."/>
            <person name="Ettema T.J."/>
        </authorList>
    </citation>
    <scope>NUCLEOTIDE SEQUENCE</scope>
</reference>
<dbReference type="EMBL" id="LAZR01065122">
    <property type="protein sequence ID" value="KKK56177.1"/>
    <property type="molecule type" value="Genomic_DNA"/>
</dbReference>
<evidence type="ECO:0000313" key="2">
    <source>
        <dbReference type="EMBL" id="KKK56177.1"/>
    </source>
</evidence>
<comment type="caution">
    <text evidence="2">The sequence shown here is derived from an EMBL/GenBank/DDBJ whole genome shotgun (WGS) entry which is preliminary data.</text>
</comment>
<proteinExistence type="predicted"/>
<protein>
    <submittedName>
        <fullName evidence="2">Uncharacterized protein</fullName>
    </submittedName>
</protein>
<feature type="region of interest" description="Disordered" evidence="1">
    <location>
        <begin position="24"/>
        <end position="47"/>
    </location>
</feature>
<organism evidence="2">
    <name type="scientific">marine sediment metagenome</name>
    <dbReference type="NCBI Taxonomy" id="412755"/>
    <lineage>
        <taxon>unclassified sequences</taxon>
        <taxon>metagenomes</taxon>
        <taxon>ecological metagenomes</taxon>
    </lineage>
</organism>
<sequence length="47" mass="5193">MLPMSLGRRSTLPFFAARSLAPLTSDPMRDRLPQTRSDALLLARAGH</sequence>
<dbReference type="AlphaFoldDB" id="A0A0F8WH27"/>
<evidence type="ECO:0000256" key="1">
    <source>
        <dbReference type="SAM" id="MobiDB-lite"/>
    </source>
</evidence>
<name>A0A0F8WH27_9ZZZZ</name>
<accession>A0A0F8WH27</accession>
<feature type="non-terminal residue" evidence="2">
    <location>
        <position position="47"/>
    </location>
</feature>
<gene>
    <name evidence="2" type="ORF">LCGC14_3067160</name>
</gene>